<dbReference type="OrthoDB" id="1523735at2"/>
<dbReference type="PANTHER" id="PTHR30273:SF2">
    <property type="entry name" value="PROTEIN FECR"/>
    <property type="match status" value="1"/>
</dbReference>
<accession>A0A1G6R6W4</accession>
<keyword evidence="5" id="KW-1185">Reference proteome</keyword>
<dbReference type="AlphaFoldDB" id="A0A1G6R6W4"/>
<dbReference type="RefSeq" id="WP_090390148.1">
    <property type="nucleotide sequence ID" value="NZ_FMZO01000005.1"/>
</dbReference>
<dbReference type="GO" id="GO:0016989">
    <property type="term" value="F:sigma factor antagonist activity"/>
    <property type="evidence" value="ECO:0007669"/>
    <property type="project" value="TreeGrafter"/>
</dbReference>
<keyword evidence="1" id="KW-1133">Transmembrane helix</keyword>
<feature type="domain" description="FecR protein" evidence="2">
    <location>
        <begin position="121"/>
        <end position="216"/>
    </location>
</feature>
<gene>
    <name evidence="4" type="ORF">SAMN04487894_105172</name>
</gene>
<dbReference type="Gene3D" id="2.60.120.1440">
    <property type="match status" value="1"/>
</dbReference>
<reference evidence="5" key="1">
    <citation type="submission" date="2016-10" db="EMBL/GenBank/DDBJ databases">
        <authorList>
            <person name="Varghese N."/>
            <person name="Submissions S."/>
        </authorList>
    </citation>
    <scope>NUCLEOTIDE SEQUENCE [LARGE SCALE GENOMIC DNA]</scope>
    <source>
        <strain evidence="5">DSM 25811 / CCM 8410 / LMG 26954 / E90</strain>
    </source>
</reference>
<protein>
    <submittedName>
        <fullName evidence="4">FecR family protein</fullName>
    </submittedName>
</protein>
<keyword evidence="1" id="KW-0472">Membrane</keyword>
<dbReference type="InterPro" id="IPR012373">
    <property type="entry name" value="Ferrdict_sens_TM"/>
</dbReference>
<feature type="domain" description="Protein FecR C-terminal" evidence="3">
    <location>
        <begin position="277"/>
        <end position="345"/>
    </location>
</feature>
<dbReference type="EMBL" id="FMZO01000005">
    <property type="protein sequence ID" value="SDD00382.1"/>
    <property type="molecule type" value="Genomic_DNA"/>
</dbReference>
<dbReference type="Pfam" id="PF16344">
    <property type="entry name" value="FecR_C"/>
    <property type="match status" value="1"/>
</dbReference>
<dbReference type="STRING" id="1285928.SAMN04487894_105172"/>
<proteinExistence type="predicted"/>
<evidence type="ECO:0000313" key="4">
    <source>
        <dbReference type="EMBL" id="SDD00382.1"/>
    </source>
</evidence>
<keyword evidence="1" id="KW-0812">Transmembrane</keyword>
<dbReference type="FunFam" id="2.60.120.1440:FF:000001">
    <property type="entry name" value="Putative anti-sigma factor"/>
    <property type="match status" value="1"/>
</dbReference>
<dbReference type="Pfam" id="PF04773">
    <property type="entry name" value="FecR"/>
    <property type="match status" value="1"/>
</dbReference>
<dbReference type="PIRSF" id="PIRSF018266">
    <property type="entry name" value="FecR"/>
    <property type="match status" value="1"/>
</dbReference>
<dbReference type="PANTHER" id="PTHR30273">
    <property type="entry name" value="PERIPLASMIC SIGNAL SENSOR AND SIGMA FACTOR ACTIVATOR FECR-RELATED"/>
    <property type="match status" value="1"/>
</dbReference>
<name>A0A1G6R6W4_NIADE</name>
<dbReference type="InterPro" id="IPR006860">
    <property type="entry name" value="FecR"/>
</dbReference>
<dbReference type="Proteomes" id="UP000198757">
    <property type="component" value="Unassembled WGS sequence"/>
</dbReference>
<feature type="transmembrane region" description="Helical" evidence="1">
    <location>
        <begin position="91"/>
        <end position="110"/>
    </location>
</feature>
<evidence type="ECO:0000259" key="2">
    <source>
        <dbReference type="Pfam" id="PF04773"/>
    </source>
</evidence>
<organism evidence="4 5">
    <name type="scientific">Niabella drilacis (strain DSM 25811 / CCM 8410 / CCUG 62505 / LMG 26954 / E90)</name>
    <dbReference type="NCBI Taxonomy" id="1285928"/>
    <lineage>
        <taxon>Bacteria</taxon>
        <taxon>Pseudomonadati</taxon>
        <taxon>Bacteroidota</taxon>
        <taxon>Chitinophagia</taxon>
        <taxon>Chitinophagales</taxon>
        <taxon>Chitinophagaceae</taxon>
        <taxon>Niabella</taxon>
    </lineage>
</organism>
<dbReference type="InterPro" id="IPR032508">
    <property type="entry name" value="FecR_C"/>
</dbReference>
<evidence type="ECO:0000256" key="1">
    <source>
        <dbReference type="SAM" id="Phobius"/>
    </source>
</evidence>
<sequence>MAASRLIELLAKKKSGELSLPELKTLKELLAGDPEAELLASLVDDVFRQPLEYEDPYPVPEIESSLQRLHRQLQQQEPVRKKKAIFRLNRMAAAAACLLLLGGLGGYFLYRKGGPSLKQNVVATKKGSKSYILLPDGTQVWLNAESKVSYDEDFGKVNREIVLTGEAYFDVVKDKSRPFIIHTETIDVKVLGTAFNVRAYKNDSNTETTLIRGSVEISMRKDPARKFLLKPFEKITVRNSEEGKETTRTNTALYTVNKIKPVSDSSGSVETEWVKNRLVFDNERLDAIAMELSRWFDVEIKITDDHLKDMEYSGAVGNASLEQVLESLKLTGAFNYTIHNRTVTITP</sequence>
<evidence type="ECO:0000259" key="3">
    <source>
        <dbReference type="Pfam" id="PF16344"/>
    </source>
</evidence>
<evidence type="ECO:0000313" key="5">
    <source>
        <dbReference type="Proteomes" id="UP000198757"/>
    </source>
</evidence>
<dbReference type="Gene3D" id="3.55.50.30">
    <property type="match status" value="1"/>
</dbReference>